<name>A0A9Q3DBF0_9BASI</name>
<proteinExistence type="predicted"/>
<dbReference type="AlphaFoldDB" id="A0A9Q3DBF0"/>
<dbReference type="EMBL" id="AVOT02015706">
    <property type="protein sequence ID" value="MBW0500219.1"/>
    <property type="molecule type" value="Genomic_DNA"/>
</dbReference>
<comment type="caution">
    <text evidence="1">The sequence shown here is derived from an EMBL/GenBank/DDBJ whole genome shotgun (WGS) entry which is preliminary data.</text>
</comment>
<dbReference type="Proteomes" id="UP000765509">
    <property type="component" value="Unassembled WGS sequence"/>
</dbReference>
<sequence length="143" mass="17006">MSFKYIKVPKKLKDSFAGPFIVRAICGPNAVQLQFTGESMKKDPDLPISLMKPYISDDIELFSIRNKPTLEITPLEEGEENEIVNLLKERRKRNKKEREYLIRQRNPSQEDGMILKKDMTNADKLFRTFRHERRPKERKVNYY</sequence>
<organism evidence="1 2">
    <name type="scientific">Austropuccinia psidii MF-1</name>
    <dbReference type="NCBI Taxonomy" id="1389203"/>
    <lineage>
        <taxon>Eukaryota</taxon>
        <taxon>Fungi</taxon>
        <taxon>Dikarya</taxon>
        <taxon>Basidiomycota</taxon>
        <taxon>Pucciniomycotina</taxon>
        <taxon>Pucciniomycetes</taxon>
        <taxon>Pucciniales</taxon>
        <taxon>Sphaerophragmiaceae</taxon>
        <taxon>Austropuccinia</taxon>
    </lineage>
</organism>
<protein>
    <submittedName>
        <fullName evidence="1">Uncharacterized protein</fullName>
    </submittedName>
</protein>
<keyword evidence="2" id="KW-1185">Reference proteome</keyword>
<gene>
    <name evidence="1" type="ORF">O181_039934</name>
</gene>
<accession>A0A9Q3DBF0</accession>
<reference evidence="1" key="1">
    <citation type="submission" date="2021-03" db="EMBL/GenBank/DDBJ databases">
        <title>Draft genome sequence of rust myrtle Austropuccinia psidii MF-1, a brazilian biotype.</title>
        <authorList>
            <person name="Quecine M.C."/>
            <person name="Pachon D.M.R."/>
            <person name="Bonatelli M.L."/>
            <person name="Correr F.H."/>
            <person name="Franceschini L.M."/>
            <person name="Leite T.F."/>
            <person name="Margarido G.R.A."/>
            <person name="Almeida C.A."/>
            <person name="Ferrarezi J.A."/>
            <person name="Labate C.A."/>
        </authorList>
    </citation>
    <scope>NUCLEOTIDE SEQUENCE</scope>
    <source>
        <strain evidence="1">MF-1</strain>
    </source>
</reference>
<evidence type="ECO:0000313" key="2">
    <source>
        <dbReference type="Proteomes" id="UP000765509"/>
    </source>
</evidence>
<evidence type="ECO:0000313" key="1">
    <source>
        <dbReference type="EMBL" id="MBW0500219.1"/>
    </source>
</evidence>